<comment type="caution">
    <text evidence="2">The sequence shown here is derived from an EMBL/GenBank/DDBJ whole genome shotgun (WGS) entry which is preliminary data.</text>
</comment>
<protein>
    <submittedName>
        <fullName evidence="2">Uncharacterized protein</fullName>
    </submittedName>
</protein>
<organism evidence="2 3">
    <name type="scientific">Cannabis sativa</name>
    <name type="common">Hemp</name>
    <name type="synonym">Marijuana</name>
    <dbReference type="NCBI Taxonomy" id="3483"/>
    <lineage>
        <taxon>Eukaryota</taxon>
        <taxon>Viridiplantae</taxon>
        <taxon>Streptophyta</taxon>
        <taxon>Embryophyta</taxon>
        <taxon>Tracheophyta</taxon>
        <taxon>Spermatophyta</taxon>
        <taxon>Magnoliopsida</taxon>
        <taxon>eudicotyledons</taxon>
        <taxon>Gunneridae</taxon>
        <taxon>Pentapetalae</taxon>
        <taxon>rosids</taxon>
        <taxon>fabids</taxon>
        <taxon>Rosales</taxon>
        <taxon>Cannabaceae</taxon>
        <taxon>Cannabis</taxon>
    </lineage>
</organism>
<feature type="transmembrane region" description="Helical" evidence="1">
    <location>
        <begin position="20"/>
        <end position="39"/>
    </location>
</feature>
<reference evidence="2 3" key="1">
    <citation type="journal article" date="2020" name="bioRxiv">
        <title>Sequence and annotation of 42 cannabis genomes reveals extensive copy number variation in cannabinoid synthesis and pathogen resistance genes.</title>
        <authorList>
            <person name="Mckernan K.J."/>
            <person name="Helbert Y."/>
            <person name="Kane L.T."/>
            <person name="Ebling H."/>
            <person name="Zhang L."/>
            <person name="Liu B."/>
            <person name="Eaton Z."/>
            <person name="Mclaughlin S."/>
            <person name="Kingan S."/>
            <person name="Baybayan P."/>
            <person name="Concepcion G."/>
            <person name="Jordan M."/>
            <person name="Riva A."/>
            <person name="Barbazuk W."/>
            <person name="Harkins T."/>
        </authorList>
    </citation>
    <scope>NUCLEOTIDE SEQUENCE [LARGE SCALE GENOMIC DNA]</scope>
    <source>
        <strain evidence="3">cv. Jamaican Lion 4</strain>
        <tissue evidence="2">Leaf</tissue>
    </source>
</reference>
<proteinExistence type="predicted"/>
<evidence type="ECO:0000313" key="2">
    <source>
        <dbReference type="EMBL" id="KAF4396081.1"/>
    </source>
</evidence>
<keyword evidence="1" id="KW-0472">Membrane</keyword>
<dbReference type="AlphaFoldDB" id="A0A7J6HM69"/>
<dbReference type="Proteomes" id="UP000583929">
    <property type="component" value="Unassembled WGS sequence"/>
</dbReference>
<keyword evidence="3" id="KW-1185">Reference proteome</keyword>
<evidence type="ECO:0000313" key="3">
    <source>
        <dbReference type="Proteomes" id="UP000583929"/>
    </source>
</evidence>
<dbReference type="EMBL" id="JAATIQ010000037">
    <property type="protein sequence ID" value="KAF4396081.1"/>
    <property type="molecule type" value="Genomic_DNA"/>
</dbReference>
<sequence>MKLDEYYTMVGSGYVKKRRLIILLHIYHSFFVAVIQRLYKEVLV</sequence>
<name>A0A7J6HM69_CANSA</name>
<keyword evidence="1" id="KW-1133">Transmembrane helix</keyword>
<gene>
    <name evidence="2" type="ORF">G4B88_020718</name>
</gene>
<accession>A0A7J6HM69</accession>
<keyword evidence="1" id="KW-0812">Transmembrane</keyword>
<evidence type="ECO:0000256" key="1">
    <source>
        <dbReference type="SAM" id="Phobius"/>
    </source>
</evidence>